<evidence type="ECO:0000313" key="2">
    <source>
        <dbReference type="EMBL" id="AJW30389.1"/>
    </source>
</evidence>
<proteinExistence type="predicted"/>
<dbReference type="Pfam" id="PF13417">
    <property type="entry name" value="GST_N_3"/>
    <property type="match status" value="1"/>
</dbReference>
<dbReference type="InterPro" id="IPR036249">
    <property type="entry name" value="Thioredoxin-like_sf"/>
</dbReference>
<dbReference type="SUPFAM" id="SSF47616">
    <property type="entry name" value="GST C-terminal domain-like"/>
    <property type="match status" value="1"/>
</dbReference>
<dbReference type="GO" id="GO:0016740">
    <property type="term" value="F:transferase activity"/>
    <property type="evidence" value="ECO:0007669"/>
    <property type="project" value="UniProtKB-KW"/>
</dbReference>
<dbReference type="InterPro" id="IPR036282">
    <property type="entry name" value="Glutathione-S-Trfase_C_sf"/>
</dbReference>
<dbReference type="PANTHER" id="PTHR43968:SF6">
    <property type="entry name" value="GLUTATHIONE S-TRANSFERASE OMEGA"/>
    <property type="match status" value="1"/>
</dbReference>
<dbReference type="Gene3D" id="3.40.30.10">
    <property type="entry name" value="Glutaredoxin"/>
    <property type="match status" value="1"/>
</dbReference>
<dbReference type="InterPro" id="IPR004045">
    <property type="entry name" value="Glutathione_S-Trfase_N"/>
</dbReference>
<gene>
    <name evidence="2" type="ORF">FA02_0120</name>
</gene>
<dbReference type="InterPro" id="IPR040079">
    <property type="entry name" value="Glutathione_S-Trfase"/>
</dbReference>
<dbReference type="InterPro" id="IPR050983">
    <property type="entry name" value="GST_Omega/HSP26"/>
</dbReference>
<protein>
    <submittedName>
        <fullName evidence="2">Glutathione S-transferase protein</fullName>
    </submittedName>
</protein>
<evidence type="ECO:0000259" key="1">
    <source>
        <dbReference type="PROSITE" id="PS50404"/>
    </source>
</evidence>
<dbReference type="CDD" id="cd00299">
    <property type="entry name" value="GST_C_family"/>
    <property type="match status" value="1"/>
</dbReference>
<feature type="domain" description="GST N-terminal" evidence="1">
    <location>
        <begin position="1"/>
        <end position="78"/>
    </location>
</feature>
<name>A0A0D5A1V1_PROMR</name>
<sequence>MLELHQFRHSPYCLKVRMALAAKKLEYRTVEITPAIGQIDIFQKTGQKKLPVLFDNETTIHDSSSIIRHLEKIEIEPKLIPENLKEASQVQIIENWADTTLAKSIKIVFLEELTKNPKLISSLFSNKISDSMQTPLFNIPTKIASQISGLINQKEKESLKLNLENLSNLINQENFLIGDKLSIADISVASHLSLLKFPNSSGENLTGQGCSIYVNDPSLQNLFKWRDFIEDQLAITNHH</sequence>
<dbReference type="AlphaFoldDB" id="A0A0D5A1V1"/>
<reference evidence="2" key="1">
    <citation type="submission" date="2014-06" db="EMBL/GenBank/DDBJ databases">
        <authorList>
            <person name="Berube P.M."/>
        </authorList>
    </citation>
    <scope>NUCLEOTIDE SEQUENCE</scope>
    <source>
        <strain evidence="2">P0902-H212</strain>
    </source>
</reference>
<dbReference type="CDD" id="cd00570">
    <property type="entry name" value="GST_N_family"/>
    <property type="match status" value="1"/>
</dbReference>
<dbReference type="EMBL" id="KJ947870">
    <property type="protein sequence ID" value="AJW30389.1"/>
    <property type="molecule type" value="Genomic_DNA"/>
</dbReference>
<dbReference type="Gene3D" id="1.20.1050.10">
    <property type="match status" value="2"/>
</dbReference>
<keyword evidence="2" id="KW-0808">Transferase</keyword>
<dbReference type="SUPFAM" id="SSF52833">
    <property type="entry name" value="Thioredoxin-like"/>
    <property type="match status" value="1"/>
</dbReference>
<dbReference type="GO" id="GO:0005737">
    <property type="term" value="C:cytoplasm"/>
    <property type="evidence" value="ECO:0007669"/>
    <property type="project" value="TreeGrafter"/>
</dbReference>
<dbReference type="PROSITE" id="PS51354">
    <property type="entry name" value="GLUTAREDOXIN_2"/>
    <property type="match status" value="1"/>
</dbReference>
<dbReference type="PROSITE" id="PS50404">
    <property type="entry name" value="GST_NTER"/>
    <property type="match status" value="1"/>
</dbReference>
<dbReference type="PANTHER" id="PTHR43968">
    <property type="match status" value="1"/>
</dbReference>
<dbReference type="SFLD" id="SFLDS00019">
    <property type="entry name" value="Glutathione_Transferase_(cytos"/>
    <property type="match status" value="1"/>
</dbReference>
<accession>A0A0D5A1V1</accession>
<organism evidence="2">
    <name type="scientific">Prochlorococcus marinus str. P0902-H212</name>
    <dbReference type="NCBI Taxonomy" id="1620696"/>
    <lineage>
        <taxon>Bacteria</taxon>
        <taxon>Bacillati</taxon>
        <taxon>Cyanobacteriota</taxon>
        <taxon>Cyanophyceae</taxon>
        <taxon>Synechococcales</taxon>
        <taxon>Prochlorococcaceae</taxon>
        <taxon>Prochlorococcus</taxon>
    </lineage>
</organism>